<dbReference type="InterPro" id="IPR001763">
    <property type="entry name" value="Rhodanese-like_dom"/>
</dbReference>
<feature type="binding site" evidence="13">
    <location>
        <begin position="116"/>
        <end position="120"/>
    </location>
    <ligand>
        <name>ATP</name>
        <dbReference type="ChEBI" id="CHEBI:30616"/>
    </ligand>
</feature>
<keyword evidence="6 13" id="KW-0479">Metal-binding</keyword>
<keyword evidence="8" id="KW-0833">Ubl conjugation pathway</keyword>
<keyword evidence="3 13" id="KW-0808">Transferase</keyword>
<feature type="binding site" evidence="13">
    <location>
        <position position="88"/>
    </location>
    <ligand>
        <name>ATP</name>
        <dbReference type="ChEBI" id="CHEBI:30616"/>
    </ligand>
</feature>
<comment type="catalytic activity">
    <reaction evidence="13">
        <text>[molybdopterin-synthase sulfur-carrier protein]-C-terminal Gly-Gly + ATP + H(+) = [molybdopterin-synthase sulfur-carrier protein]-C-terminal Gly-Gly-AMP + diphosphate</text>
        <dbReference type="Rhea" id="RHEA:43616"/>
        <dbReference type="Rhea" id="RHEA-COMP:12159"/>
        <dbReference type="Rhea" id="RHEA-COMP:12202"/>
        <dbReference type="ChEBI" id="CHEBI:15378"/>
        <dbReference type="ChEBI" id="CHEBI:30616"/>
        <dbReference type="ChEBI" id="CHEBI:33019"/>
        <dbReference type="ChEBI" id="CHEBI:90618"/>
        <dbReference type="ChEBI" id="CHEBI:90778"/>
        <dbReference type="EC" id="2.7.7.80"/>
    </reaction>
</comment>
<dbReference type="Gene3D" id="3.40.250.10">
    <property type="entry name" value="Rhodanese-like domain"/>
    <property type="match status" value="1"/>
</dbReference>
<name>A0ABR4P3R0_9HELO</name>
<dbReference type="PANTHER" id="PTHR10953">
    <property type="entry name" value="UBIQUITIN-ACTIVATING ENZYME E1"/>
    <property type="match status" value="1"/>
</dbReference>
<dbReference type="EC" id="2.7.7.80" evidence="13"/>
<gene>
    <name evidence="13" type="primary">uba4</name>
    <name evidence="13" type="synonym">cnxF</name>
    <name evidence="16" type="ORF">PVAG01_10944</name>
</gene>
<dbReference type="EMBL" id="JBFCZG010000010">
    <property type="protein sequence ID" value="KAL3417934.1"/>
    <property type="molecule type" value="Genomic_DNA"/>
</dbReference>
<comment type="similarity">
    <text evidence="13">In the N-terminal section; belongs to the HesA/MoeB/ThiF family. UBA4 subfamily.</text>
</comment>
<feature type="binding site" evidence="13">
    <location>
        <position position="329"/>
    </location>
    <ligand>
        <name>Zn(2+)</name>
        <dbReference type="ChEBI" id="CHEBI:29105"/>
    </ligand>
</feature>
<evidence type="ECO:0000256" key="6">
    <source>
        <dbReference type="ARBA" id="ARBA00022723"/>
    </source>
</evidence>
<dbReference type="CDD" id="cd00757">
    <property type="entry name" value="ThiF_MoeB_HesA_family"/>
    <property type="match status" value="1"/>
</dbReference>
<keyword evidence="11 13" id="KW-0511">Multifunctional enzyme</keyword>
<evidence type="ECO:0000256" key="11">
    <source>
        <dbReference type="ARBA" id="ARBA00023268"/>
    </source>
</evidence>
<comment type="pathway">
    <text evidence="13">tRNA modification; 5-methoxycarbonylmethyl-2-thiouridine-tRNA biosynthesis.</text>
</comment>
<feature type="active site" description="Glycyl thioester intermediate; for adenylyltransferase activity" evidence="13">
    <location>
        <position position="250"/>
    </location>
</feature>
<comment type="function">
    <text evidence="12">Plays a central role in 2-thiolation of mcm(5)S(2)U at tRNA wobble positions of cytosolic tRNA(Lys), tRNA(Glu) and tRNA(Gln). Also essential during biosynthesis of the molybdenum cofactor. Acts by mediating the C-terminal thiocarboxylation of sulfur carriers urm1 and mocs2a. Its N-terminus first activates urm1 and mocs2a as acyl-adenylates (-COAMP), then the persulfide sulfur on the catalytic cysteine is transferred to urm1 and mocs2a to form thiocarboxylation (-COSH) of their C-terminus. The reaction probably involves hydrogen sulfide that is generated from the persulfide intermediate and that acts as a nucleophile towards urm1 and mocs2a. Subsequently, a transient disulfide bond is formed. Does not use thiosulfate as sulfur donor; nfs1 probably acting as a sulfur donor for thiocarboxylation reactions.</text>
</comment>
<evidence type="ECO:0000256" key="1">
    <source>
        <dbReference type="ARBA" id="ARBA00004514"/>
    </source>
</evidence>
<keyword evidence="7 13" id="KW-0547">Nucleotide-binding</keyword>
<evidence type="ECO:0000256" key="12">
    <source>
        <dbReference type="ARBA" id="ARBA00043893"/>
    </source>
</evidence>
<evidence type="ECO:0000256" key="10">
    <source>
        <dbReference type="ARBA" id="ARBA00022840"/>
    </source>
</evidence>
<keyword evidence="14" id="KW-0175">Coiled coil</keyword>
<dbReference type="PROSITE" id="PS50206">
    <property type="entry name" value="RHODANESE_3"/>
    <property type="match status" value="1"/>
</dbReference>
<keyword evidence="17" id="KW-1185">Reference proteome</keyword>
<evidence type="ECO:0000256" key="3">
    <source>
        <dbReference type="ARBA" id="ARBA00022679"/>
    </source>
</evidence>
<dbReference type="Pfam" id="PF00581">
    <property type="entry name" value="Rhodanese"/>
    <property type="match status" value="1"/>
</dbReference>
<feature type="binding site" evidence="13">
    <location>
        <position position="236"/>
    </location>
    <ligand>
        <name>Zn(2+)</name>
        <dbReference type="ChEBI" id="CHEBI:29105"/>
    </ligand>
</feature>
<proteinExistence type="inferred from homology"/>
<evidence type="ECO:0000256" key="2">
    <source>
        <dbReference type="ARBA" id="ARBA00022490"/>
    </source>
</evidence>
<keyword evidence="2 13" id="KW-0963">Cytoplasm</keyword>
<evidence type="ECO:0000256" key="14">
    <source>
        <dbReference type="SAM" id="Coils"/>
    </source>
</evidence>
<sequence length="521" mass="55484">MSSATSSLARLRIQIQETEEQLKTLKVQLAELEAQESTLQASHDQSSKWPLSTDEYKRYGRQMIVPNFGIQGQQHLKSSSVLIIGAGGLGCPAAAYLAGAGIGHIGIVDGDTVELSNLHRQILHSTSKVGVNKVDSAISYLKGLNSSIKYTSHPTHLTPQNAESIVKDYDIVLDCTDHPTSRYLISDICVLLRKPLVSASALRTDGQLLLLNDPPLPPGPSDGENGSSGGGPCYRCIFPRPPPAASVVSCGDGGILGPVVGVMGVLQALETIRYISSGRLNVAASSSASGVGGEEKDKGASMLLFSATNSPPFRSVKIRSKRRPQCFACSGGGGGGAVRGEENTDVPPQLTLEALKDGSIDYALFCGLTHPVSILSDDERISATAYHAQLHPPSATTTSSGAPIQPQPQPHLLLDVREKIQFDICALPGAVNVPFSRFQNLLHRPVSAETTRPALLDDVIPAGLPSDAPIYVVCRLGNDSQVVTRKLKELGVDAGGQRWVGDLRGGLRAWRDEVDREWPDY</sequence>
<dbReference type="InterPro" id="IPR035985">
    <property type="entry name" value="Ubiquitin-activating_enz"/>
</dbReference>
<evidence type="ECO:0000256" key="8">
    <source>
        <dbReference type="ARBA" id="ARBA00022786"/>
    </source>
</evidence>
<evidence type="ECO:0000256" key="5">
    <source>
        <dbReference type="ARBA" id="ARBA00022695"/>
    </source>
</evidence>
<protein>
    <recommendedName>
        <fullName evidence="13">Adenylyltransferase and sulfurtransferase uba4</fullName>
    </recommendedName>
    <alternativeName>
        <fullName evidence="13">Common component for nitrate reductase and xanthine dehydrogenase protein F</fullName>
    </alternativeName>
    <alternativeName>
        <fullName evidence="13">Ubiquitin-like protein activator 4</fullName>
    </alternativeName>
    <domain>
        <recommendedName>
            <fullName evidence="13">Molybdopterin-synthase adenylyltransferase</fullName>
            <ecNumber evidence="13">2.7.7.80</ecNumber>
        </recommendedName>
        <alternativeName>
            <fullName evidence="13">Adenylyltransferase uba4</fullName>
        </alternativeName>
        <alternativeName>
            <fullName evidence="13">Sulfur carrier protein MOCS2A adenylyltransferase</fullName>
        </alternativeName>
    </domain>
    <domain>
        <recommendedName>
            <fullName evidence="13">Molybdopterin-synthase sulfurtransferase</fullName>
            <ecNumber evidence="13">2.8.1.11</ecNumber>
        </recommendedName>
        <alternativeName>
            <fullName evidence="13">Sulfurtransferase uba4</fullName>
        </alternativeName>
        <alternativeName>
            <fullName evidence="13">Sulfur carrier protein MOCS2A sulfurtransferase</fullName>
        </alternativeName>
    </domain>
</protein>
<dbReference type="Pfam" id="PF00899">
    <property type="entry name" value="ThiF"/>
    <property type="match status" value="1"/>
</dbReference>
<evidence type="ECO:0000259" key="15">
    <source>
        <dbReference type="PROSITE" id="PS50206"/>
    </source>
</evidence>
<dbReference type="InterPro" id="IPR000594">
    <property type="entry name" value="ThiF_NAD_FAD-bd"/>
</dbReference>
<feature type="binding site" evidence="13">
    <location>
        <position position="109"/>
    </location>
    <ligand>
        <name>ATP</name>
        <dbReference type="ChEBI" id="CHEBI:30616"/>
    </ligand>
</feature>
<feature type="binding site" evidence="13">
    <location>
        <position position="233"/>
    </location>
    <ligand>
        <name>Zn(2+)</name>
        <dbReference type="ChEBI" id="CHEBI:29105"/>
    </ligand>
</feature>
<comment type="function">
    <text evidence="13">Plays a central role in 2-thiolation of mcm(5)S(2)U at tRNA wobble positions of cytosolic tRNA(Lys), tRNA(Glu) and tRNA(Gln). Also essential during biosynthesis of the molybdenum cofactor. Acts by mediating the C-terminal thiocarboxylation of sulfur carriers urm1 and MOCS2A. Its N-terminus first activates urm1 and MOCS2A as acyl-adenylates (-COAMP), then the persulfide sulfur on the catalytic cysteine is transferred to urm1 and MOCS2A to form thiocarboxylation (-COSH) of their C-terminus. The reaction probably involves hydrogen sulfide that is generated from the persulfide intermediate and that acts as nucleophile towards urm1 and MOCS2A. Subsequently, a transient disulfide bond is formed. Does not use thiosulfate as sulfur donor; nfs1 probably acting as a sulfur donor for thiocarboxylation reactions.</text>
</comment>
<dbReference type="Proteomes" id="UP001629113">
    <property type="component" value="Unassembled WGS sequence"/>
</dbReference>
<keyword evidence="5" id="KW-0548">Nucleotidyltransferase</keyword>
<evidence type="ECO:0000256" key="7">
    <source>
        <dbReference type="ARBA" id="ARBA00022741"/>
    </source>
</evidence>
<dbReference type="HAMAP" id="MF_03049">
    <property type="entry name" value="MOCS3_Uba4"/>
    <property type="match status" value="1"/>
</dbReference>
<dbReference type="Gene3D" id="3.40.50.720">
    <property type="entry name" value="NAD(P)-binding Rossmann-like Domain"/>
    <property type="match status" value="1"/>
</dbReference>
<dbReference type="InterPro" id="IPR045886">
    <property type="entry name" value="ThiF/MoeB/HesA"/>
</dbReference>
<evidence type="ECO:0000313" key="16">
    <source>
        <dbReference type="EMBL" id="KAL3417934.1"/>
    </source>
</evidence>
<dbReference type="SMART" id="SM00450">
    <property type="entry name" value="RHOD"/>
    <property type="match status" value="1"/>
</dbReference>
<keyword evidence="10 13" id="KW-0067">ATP-binding</keyword>
<feature type="active site" description="Cysteine persulfide intermediate; for sulfurtransferase activity" evidence="13">
    <location>
        <position position="474"/>
    </location>
</feature>
<keyword evidence="13" id="KW-0501">Molybdenum cofactor biosynthesis</keyword>
<evidence type="ECO:0000313" key="17">
    <source>
        <dbReference type="Proteomes" id="UP001629113"/>
    </source>
</evidence>
<feature type="domain" description="Rhodanese" evidence="15">
    <location>
        <begin position="407"/>
        <end position="519"/>
    </location>
</feature>
<feature type="binding site" evidence="13">
    <location>
        <begin position="177"/>
        <end position="178"/>
    </location>
    <ligand>
        <name>ATP</name>
        <dbReference type="ChEBI" id="CHEBI:30616"/>
    </ligand>
</feature>
<comment type="cofactor">
    <cofactor evidence="13">
        <name>Zn(2+)</name>
        <dbReference type="ChEBI" id="CHEBI:29105"/>
    </cofactor>
    <text evidence="13">Binds 1 zinc ion per subunit.</text>
</comment>
<feature type="binding site" evidence="13">
    <location>
        <position position="326"/>
    </location>
    <ligand>
        <name>Zn(2+)</name>
        <dbReference type="ChEBI" id="CHEBI:29105"/>
    </ligand>
</feature>
<keyword evidence="4 13" id="KW-0819">tRNA processing</keyword>
<accession>A0ABR4P3R0</accession>
<comment type="pathway">
    <text evidence="13">Cofactor biosynthesis; molybdopterin biosynthesis.</text>
</comment>
<evidence type="ECO:0000256" key="4">
    <source>
        <dbReference type="ARBA" id="ARBA00022694"/>
    </source>
</evidence>
<reference evidence="16 17" key="1">
    <citation type="submission" date="2024-06" db="EMBL/GenBank/DDBJ databases">
        <title>Complete genome of Phlyctema vagabunda strain 19-DSS-EL-015.</title>
        <authorList>
            <person name="Fiorenzani C."/>
        </authorList>
    </citation>
    <scope>NUCLEOTIDE SEQUENCE [LARGE SCALE GENOMIC DNA]</scope>
    <source>
        <strain evidence="16 17">19-DSS-EL-015</strain>
    </source>
</reference>
<comment type="caution">
    <text evidence="16">The sequence shown here is derived from an EMBL/GenBank/DDBJ whole genome shotgun (WGS) entry which is preliminary data.</text>
</comment>
<dbReference type="SUPFAM" id="SSF69572">
    <property type="entry name" value="Activating enzymes of the ubiquitin-like proteins"/>
    <property type="match status" value="1"/>
</dbReference>
<comment type="catalytic activity">
    <reaction evidence="13">
        <text>[molybdopterin-synthase sulfur-carrier protein]-C-terminal Gly-Gly-AMP + S-sulfanyl-L-cysteinyl-[cysteine desulfurase] + AH2 = [molybdopterin-synthase sulfur-carrier protein]-C-terminal-Gly-aminoethanethioate + L-cysteinyl-[cysteine desulfurase] + A + AMP + 2 H(+)</text>
        <dbReference type="Rhea" id="RHEA:48612"/>
        <dbReference type="Rhea" id="RHEA-COMP:12157"/>
        <dbReference type="Rhea" id="RHEA-COMP:12158"/>
        <dbReference type="Rhea" id="RHEA-COMP:12159"/>
        <dbReference type="Rhea" id="RHEA-COMP:19907"/>
        <dbReference type="ChEBI" id="CHEBI:13193"/>
        <dbReference type="ChEBI" id="CHEBI:15378"/>
        <dbReference type="ChEBI" id="CHEBI:17499"/>
        <dbReference type="ChEBI" id="CHEBI:29950"/>
        <dbReference type="ChEBI" id="CHEBI:61963"/>
        <dbReference type="ChEBI" id="CHEBI:90618"/>
        <dbReference type="ChEBI" id="CHEBI:232372"/>
        <dbReference type="ChEBI" id="CHEBI:456215"/>
        <dbReference type="EC" id="2.8.1.11"/>
    </reaction>
</comment>
<dbReference type="InterPro" id="IPR036873">
    <property type="entry name" value="Rhodanese-like_dom_sf"/>
</dbReference>
<dbReference type="PANTHER" id="PTHR10953:SF102">
    <property type="entry name" value="ADENYLYLTRANSFERASE AND SULFURTRANSFERASE MOCS3"/>
    <property type="match status" value="1"/>
</dbReference>
<keyword evidence="9 13" id="KW-0862">Zinc</keyword>
<evidence type="ECO:0000256" key="13">
    <source>
        <dbReference type="HAMAP-Rule" id="MF_03049"/>
    </source>
</evidence>
<feature type="coiled-coil region" evidence="14">
    <location>
        <begin position="1"/>
        <end position="42"/>
    </location>
</feature>
<dbReference type="EC" id="2.8.1.11" evidence="13"/>
<dbReference type="InterPro" id="IPR028885">
    <property type="entry name" value="MOCS3/Uba4"/>
</dbReference>
<comment type="subcellular location">
    <subcellularLocation>
        <location evidence="1">Cytoplasm</location>
        <location evidence="1">Cytosol</location>
    </subcellularLocation>
</comment>
<organism evidence="16 17">
    <name type="scientific">Phlyctema vagabunda</name>
    <dbReference type="NCBI Taxonomy" id="108571"/>
    <lineage>
        <taxon>Eukaryota</taxon>
        <taxon>Fungi</taxon>
        <taxon>Dikarya</taxon>
        <taxon>Ascomycota</taxon>
        <taxon>Pezizomycotina</taxon>
        <taxon>Leotiomycetes</taxon>
        <taxon>Helotiales</taxon>
        <taxon>Dermateaceae</taxon>
        <taxon>Phlyctema</taxon>
    </lineage>
</organism>
<feature type="binding site" evidence="13">
    <location>
        <position position="133"/>
    </location>
    <ligand>
        <name>ATP</name>
        <dbReference type="ChEBI" id="CHEBI:30616"/>
    </ligand>
</feature>
<evidence type="ECO:0000256" key="9">
    <source>
        <dbReference type="ARBA" id="ARBA00022833"/>
    </source>
</evidence>